<proteinExistence type="predicted"/>
<name>A0ABU3Q5G5_9SPHN</name>
<sequence>MRIELSCKLCGSARFDYPLVITDDAEISCSHCGRKVGTVAEIQAQLIEQITSDDAKHS</sequence>
<accession>A0ABU3Q5G5</accession>
<reference evidence="1 2" key="1">
    <citation type="submission" date="2023-05" db="EMBL/GenBank/DDBJ databases">
        <authorList>
            <person name="Guo Y."/>
        </authorList>
    </citation>
    <scope>NUCLEOTIDE SEQUENCE [LARGE SCALE GENOMIC DNA]</scope>
    <source>
        <strain evidence="1 2">GR2756</strain>
    </source>
</reference>
<gene>
    <name evidence="1" type="ORF">RQX22_06790</name>
</gene>
<keyword evidence="2" id="KW-1185">Reference proteome</keyword>
<comment type="caution">
    <text evidence="1">The sequence shown here is derived from an EMBL/GenBank/DDBJ whole genome shotgun (WGS) entry which is preliminary data.</text>
</comment>
<protein>
    <submittedName>
        <fullName evidence="1">Uncharacterized protein</fullName>
    </submittedName>
</protein>
<organism evidence="1 2">
    <name type="scientific">Sphingosinicella rhizophila</name>
    <dbReference type="NCBI Taxonomy" id="3050082"/>
    <lineage>
        <taxon>Bacteria</taxon>
        <taxon>Pseudomonadati</taxon>
        <taxon>Pseudomonadota</taxon>
        <taxon>Alphaproteobacteria</taxon>
        <taxon>Sphingomonadales</taxon>
        <taxon>Sphingosinicellaceae</taxon>
        <taxon>Sphingosinicella</taxon>
    </lineage>
</organism>
<dbReference type="Proteomes" id="UP001259572">
    <property type="component" value="Unassembled WGS sequence"/>
</dbReference>
<dbReference type="EMBL" id="JAVUPU010000003">
    <property type="protein sequence ID" value="MDT9598651.1"/>
    <property type="molecule type" value="Genomic_DNA"/>
</dbReference>
<evidence type="ECO:0000313" key="2">
    <source>
        <dbReference type="Proteomes" id="UP001259572"/>
    </source>
</evidence>
<evidence type="ECO:0000313" key="1">
    <source>
        <dbReference type="EMBL" id="MDT9598651.1"/>
    </source>
</evidence>